<dbReference type="SUPFAM" id="SSF57987">
    <property type="entry name" value="Inovirus (filamentous phage) major coat protein"/>
    <property type="match status" value="1"/>
</dbReference>
<dbReference type="AlphaFoldDB" id="A0AAD2F3L7"/>
<name>A0AAD2F3L7_9RALS</name>
<keyword evidence="2" id="KW-0732">Signal</keyword>
<feature type="transmembrane region" description="Helical" evidence="1">
    <location>
        <begin position="54"/>
        <end position="75"/>
    </location>
</feature>
<reference evidence="3" key="1">
    <citation type="submission" date="2023-07" db="EMBL/GenBank/DDBJ databases">
        <authorList>
            <person name="Peeters C."/>
        </authorList>
    </citation>
    <scope>NUCLEOTIDE SEQUENCE</scope>
    <source>
        <strain evidence="3">R-77560</strain>
    </source>
</reference>
<dbReference type="InterPro" id="IPR008020">
    <property type="entry name" value="G8P"/>
</dbReference>
<proteinExistence type="predicted"/>
<keyword evidence="1" id="KW-0472">Membrane</keyword>
<accession>A0AAD2F3L7</accession>
<evidence type="ECO:0000313" key="4">
    <source>
        <dbReference type="Proteomes" id="UP001189756"/>
    </source>
</evidence>
<dbReference type="EMBL" id="CATZAZ010000003">
    <property type="protein sequence ID" value="CAJ0790319.1"/>
    <property type="molecule type" value="Genomic_DNA"/>
</dbReference>
<dbReference type="Pfam" id="PF05356">
    <property type="entry name" value="Phage_Coat_B"/>
    <property type="match status" value="1"/>
</dbReference>
<feature type="signal peptide" evidence="2">
    <location>
        <begin position="1"/>
        <end position="34"/>
    </location>
</feature>
<dbReference type="RefSeq" id="WP_316685457.1">
    <property type="nucleotide sequence ID" value="NZ_CATZAZ010000003.1"/>
</dbReference>
<gene>
    <name evidence="3" type="ORF">R77560_01993</name>
</gene>
<keyword evidence="1" id="KW-0812">Transmembrane</keyword>
<evidence type="ECO:0000313" key="3">
    <source>
        <dbReference type="EMBL" id="CAJ0790319.1"/>
    </source>
</evidence>
<comment type="caution">
    <text evidence="3">The sequence shown here is derived from an EMBL/GenBank/DDBJ whole genome shotgun (WGS) entry which is preliminary data.</text>
</comment>
<sequence length="80" mass="8001">MIQKLQALRAVAGRNFNKVAGAVALAGASLAAHAQSSGIDVSAVTGGVSDAKTAITTIGGSVLGVIVLVAVFMWARRPIK</sequence>
<evidence type="ECO:0000256" key="1">
    <source>
        <dbReference type="SAM" id="Phobius"/>
    </source>
</evidence>
<dbReference type="Proteomes" id="UP001189756">
    <property type="component" value="Unassembled WGS sequence"/>
</dbReference>
<feature type="chain" id="PRO_5042135577" evidence="2">
    <location>
        <begin position="35"/>
        <end position="80"/>
    </location>
</feature>
<organism evidence="3 4">
    <name type="scientific">Ralstonia thomasii</name>
    <dbReference type="NCBI Taxonomy" id="3058596"/>
    <lineage>
        <taxon>Bacteria</taxon>
        <taxon>Pseudomonadati</taxon>
        <taxon>Pseudomonadota</taxon>
        <taxon>Betaproteobacteria</taxon>
        <taxon>Burkholderiales</taxon>
        <taxon>Burkholderiaceae</taxon>
        <taxon>Ralstonia</taxon>
    </lineage>
</organism>
<keyword evidence="1" id="KW-1133">Transmembrane helix</keyword>
<evidence type="ECO:0000256" key="2">
    <source>
        <dbReference type="SAM" id="SignalP"/>
    </source>
</evidence>
<protein>
    <submittedName>
        <fullName evidence="3">Uncharacterized protein</fullName>
    </submittedName>
</protein>